<keyword evidence="3" id="KW-1185">Reference proteome</keyword>
<evidence type="ECO:0000313" key="2">
    <source>
        <dbReference type="EMBL" id="EHP50719.1"/>
    </source>
</evidence>
<keyword evidence="1" id="KW-0472">Membrane</keyword>
<sequence length="112" mass="12936">MKNSVKASSLTETIVAALILLITFMVTMETLGRLMVRAGIEGREIVCISALQQCCRINRDDFLSGQPEIQEYEWGELQIKREPYAYGLYQVTLRAKIREGEREIVFTYLREE</sequence>
<accession>H1DDS2</accession>
<dbReference type="STRING" id="742817.HMPREF9449_00408"/>
<evidence type="ECO:0000256" key="1">
    <source>
        <dbReference type="SAM" id="Phobius"/>
    </source>
</evidence>
<keyword evidence="1" id="KW-1133">Transmembrane helix</keyword>
<gene>
    <name evidence="2" type="ORF">HMPREF9449_00408</name>
</gene>
<organism evidence="2 3">
    <name type="scientific">Odoribacter laneus YIT 12061</name>
    <dbReference type="NCBI Taxonomy" id="742817"/>
    <lineage>
        <taxon>Bacteria</taxon>
        <taxon>Pseudomonadati</taxon>
        <taxon>Bacteroidota</taxon>
        <taxon>Bacteroidia</taxon>
        <taxon>Bacteroidales</taxon>
        <taxon>Odoribacteraceae</taxon>
        <taxon>Odoribacter</taxon>
    </lineage>
</organism>
<evidence type="ECO:0000313" key="3">
    <source>
        <dbReference type="Proteomes" id="UP000004892"/>
    </source>
</evidence>
<protein>
    <recommendedName>
        <fullName evidence="4">Type II secretion system protein</fullName>
    </recommendedName>
</protein>
<evidence type="ECO:0008006" key="4">
    <source>
        <dbReference type="Google" id="ProtNLM"/>
    </source>
</evidence>
<proteinExistence type="predicted"/>
<name>H1DDS2_9BACT</name>
<dbReference type="Proteomes" id="UP000004892">
    <property type="component" value="Unassembled WGS sequence"/>
</dbReference>
<dbReference type="EMBL" id="ADMC01000005">
    <property type="protein sequence ID" value="EHP50719.1"/>
    <property type="molecule type" value="Genomic_DNA"/>
</dbReference>
<reference evidence="2 3" key="1">
    <citation type="submission" date="2012-01" db="EMBL/GenBank/DDBJ databases">
        <title>The Genome Sequence of Odoribacter laneus YIT 12061.</title>
        <authorList>
            <consortium name="The Broad Institute Genome Sequencing Platform"/>
            <person name="Earl A."/>
            <person name="Ward D."/>
            <person name="Feldgarden M."/>
            <person name="Gevers D."/>
            <person name="Morotomi M."/>
            <person name="Young S.K."/>
            <person name="Zeng Q."/>
            <person name="Gargeya S."/>
            <person name="Fitzgerald M."/>
            <person name="Haas B."/>
            <person name="Abouelleil A."/>
            <person name="Alvarado L."/>
            <person name="Arachchi H.M."/>
            <person name="Berlin A."/>
            <person name="Chapman S.B."/>
            <person name="Gearin G."/>
            <person name="Goldberg J."/>
            <person name="Griggs A."/>
            <person name="Gujja S."/>
            <person name="Hansen M."/>
            <person name="Heiman D."/>
            <person name="Howarth C."/>
            <person name="Larimer J."/>
            <person name="Lui A."/>
            <person name="MacDonald P.J.P."/>
            <person name="McCowen C."/>
            <person name="Montmayeur A."/>
            <person name="Murphy C."/>
            <person name="Neiman D."/>
            <person name="Pearson M."/>
            <person name="Priest M."/>
            <person name="Roberts A."/>
            <person name="Saif S."/>
            <person name="Shea T."/>
            <person name="Sisk P."/>
            <person name="Stolte C."/>
            <person name="Sykes S."/>
            <person name="Wortman J."/>
            <person name="Nusbaum C."/>
            <person name="Birren B."/>
        </authorList>
    </citation>
    <scope>NUCLEOTIDE SEQUENCE [LARGE SCALE GENOMIC DNA]</scope>
    <source>
        <strain evidence="2 3">YIT 12061</strain>
    </source>
</reference>
<keyword evidence="1" id="KW-0812">Transmembrane</keyword>
<comment type="caution">
    <text evidence="2">The sequence shown here is derived from an EMBL/GenBank/DDBJ whole genome shotgun (WGS) entry which is preliminary data.</text>
</comment>
<dbReference type="AlphaFoldDB" id="H1DDS2"/>
<dbReference type="PATRIC" id="fig|742817.3.peg.435"/>
<dbReference type="HOGENOM" id="CLU_2143306_0_0_10"/>
<feature type="transmembrane region" description="Helical" evidence="1">
    <location>
        <begin position="14"/>
        <end position="36"/>
    </location>
</feature>